<keyword evidence="4" id="KW-0813">Transport</keyword>
<dbReference type="InterPro" id="IPR038665">
    <property type="entry name" value="Voltage-dep_anion_channel_sf"/>
</dbReference>
<feature type="transmembrane region" description="Helical" evidence="10">
    <location>
        <begin position="276"/>
        <end position="297"/>
    </location>
</feature>
<evidence type="ECO:0000256" key="4">
    <source>
        <dbReference type="ARBA" id="ARBA00022448"/>
    </source>
</evidence>
<dbReference type="InterPro" id="IPR004695">
    <property type="entry name" value="SLAC1/Mae1/Ssu1/TehA"/>
</dbReference>
<dbReference type="PANTHER" id="PTHR31269">
    <property type="entry name" value="S-TYPE ANION CHANNEL SLAH3"/>
    <property type="match status" value="1"/>
</dbReference>
<name>A0A7S1ESV0_9RHOD</name>
<evidence type="ECO:0000256" key="2">
    <source>
        <dbReference type="ARBA" id="ARBA00004236"/>
    </source>
</evidence>
<feature type="transmembrane region" description="Helical" evidence="10">
    <location>
        <begin position="364"/>
        <end position="392"/>
    </location>
</feature>
<dbReference type="AlphaFoldDB" id="A0A7S1ESV0"/>
<keyword evidence="6 10" id="KW-0812">Transmembrane</keyword>
<sequence length="441" mass="50214">MLNRFHHRHERSAANIIQDITDDNGTDDRSTINNQDCSVDNHLNHGINESSSTFESNEEAFQKLPWRIRAIVQFNINHFGPALGFSAVTRVCNALGFDFGLFTIPDWIWIVLWFVTSVLLALSFILYILRIIIFPQGVLLDFRDNTRVNFFAAPLIVMVNLLVKIPTFFRPNQTAITVFFYVLFIYQLLLSLYIYGEWLFGRRNILGQVHPLYNMAIIGYLVLVILGAQSDQRDAAVFCQSVGLLFWLLIFFALFQRLASSKHGAHTRQHPGPMMFLLVAPLGAAALSSYAMSMLATTSAASAFYMGLSEFFIMIDSFVYLLLLRLLPTFWTNTFTMTMWAYVFPLSTASTAMIGYSIQQQMVFWDVIAVIQTLVAVLACTLVACFTVYFTVKGKIPQCVESRQEYMNHIQHMHQPVSVVSIDSEVEAQNNSSEYDIEQQK</sequence>
<dbReference type="GO" id="GO:0005886">
    <property type="term" value="C:plasma membrane"/>
    <property type="evidence" value="ECO:0007669"/>
    <property type="project" value="UniProtKB-SubCell"/>
</dbReference>
<dbReference type="GO" id="GO:0008308">
    <property type="term" value="F:voltage-gated monoatomic anion channel activity"/>
    <property type="evidence" value="ECO:0007669"/>
    <property type="project" value="InterPro"/>
</dbReference>
<feature type="transmembrane region" description="Helical" evidence="10">
    <location>
        <begin position="150"/>
        <end position="169"/>
    </location>
</feature>
<evidence type="ECO:0000256" key="7">
    <source>
        <dbReference type="ARBA" id="ARBA00022989"/>
    </source>
</evidence>
<evidence type="ECO:0000256" key="8">
    <source>
        <dbReference type="ARBA" id="ARBA00023065"/>
    </source>
</evidence>
<dbReference type="PANTHER" id="PTHR31269:SF2">
    <property type="entry name" value="S-TYPE ANION CHANNEL SLAH3"/>
    <property type="match status" value="1"/>
</dbReference>
<feature type="transmembrane region" description="Helical" evidence="10">
    <location>
        <begin position="235"/>
        <end position="255"/>
    </location>
</feature>
<dbReference type="Gene3D" id="1.50.10.150">
    <property type="entry name" value="Voltage-dependent anion channel"/>
    <property type="match status" value="1"/>
</dbReference>
<feature type="transmembrane region" description="Helical" evidence="10">
    <location>
        <begin position="303"/>
        <end position="327"/>
    </location>
</feature>
<evidence type="ECO:0000256" key="9">
    <source>
        <dbReference type="ARBA" id="ARBA00023136"/>
    </source>
</evidence>
<evidence type="ECO:0000256" key="5">
    <source>
        <dbReference type="ARBA" id="ARBA00022475"/>
    </source>
</evidence>
<dbReference type="GO" id="GO:0012505">
    <property type="term" value="C:endomembrane system"/>
    <property type="evidence" value="ECO:0007669"/>
    <property type="project" value="UniProtKB-SubCell"/>
</dbReference>
<feature type="transmembrane region" description="Helical" evidence="10">
    <location>
        <begin position="107"/>
        <end position="129"/>
    </location>
</feature>
<dbReference type="InterPro" id="IPR030183">
    <property type="entry name" value="SLAC/SLAH"/>
</dbReference>
<reference evidence="11" key="1">
    <citation type="submission" date="2021-01" db="EMBL/GenBank/DDBJ databases">
        <authorList>
            <person name="Corre E."/>
            <person name="Pelletier E."/>
            <person name="Niang G."/>
            <person name="Scheremetjew M."/>
            <person name="Finn R."/>
            <person name="Kale V."/>
            <person name="Holt S."/>
            <person name="Cochrane G."/>
            <person name="Meng A."/>
            <person name="Brown T."/>
            <person name="Cohen L."/>
        </authorList>
    </citation>
    <scope>NUCLEOTIDE SEQUENCE</scope>
    <source>
        <strain evidence="11">CCMP3278</strain>
    </source>
</reference>
<evidence type="ECO:0000256" key="3">
    <source>
        <dbReference type="ARBA" id="ARBA00007808"/>
    </source>
</evidence>
<evidence type="ECO:0008006" key="12">
    <source>
        <dbReference type="Google" id="ProtNLM"/>
    </source>
</evidence>
<comment type="subcellular location">
    <subcellularLocation>
        <location evidence="2">Cell membrane</location>
    </subcellularLocation>
    <subcellularLocation>
        <location evidence="1">Endomembrane system</location>
        <topology evidence="1">Multi-pass membrane protein</topology>
    </subcellularLocation>
</comment>
<evidence type="ECO:0000256" key="10">
    <source>
        <dbReference type="SAM" id="Phobius"/>
    </source>
</evidence>
<evidence type="ECO:0000256" key="6">
    <source>
        <dbReference type="ARBA" id="ARBA00022692"/>
    </source>
</evidence>
<proteinExistence type="inferred from homology"/>
<evidence type="ECO:0000313" key="11">
    <source>
        <dbReference type="EMBL" id="CAD8822385.1"/>
    </source>
</evidence>
<accession>A0A7S1ESV0</accession>
<organism evidence="11">
    <name type="scientific">Timspurckia oligopyrenoides</name>
    <dbReference type="NCBI Taxonomy" id="708627"/>
    <lineage>
        <taxon>Eukaryota</taxon>
        <taxon>Rhodophyta</taxon>
        <taxon>Bangiophyceae</taxon>
        <taxon>Porphyridiales</taxon>
        <taxon>Porphyridiaceae</taxon>
        <taxon>Timspurckia</taxon>
    </lineage>
</organism>
<keyword evidence="9 10" id="KW-0472">Membrane</keyword>
<feature type="transmembrane region" description="Helical" evidence="10">
    <location>
        <begin position="339"/>
        <end position="358"/>
    </location>
</feature>
<dbReference type="GO" id="GO:0006873">
    <property type="term" value="P:intracellular monoatomic ion homeostasis"/>
    <property type="evidence" value="ECO:0007669"/>
    <property type="project" value="InterPro"/>
</dbReference>
<keyword evidence="7 10" id="KW-1133">Transmembrane helix</keyword>
<keyword evidence="8" id="KW-0406">Ion transport</keyword>
<feature type="transmembrane region" description="Helical" evidence="10">
    <location>
        <begin position="212"/>
        <end position="229"/>
    </location>
</feature>
<protein>
    <recommendedName>
        <fullName evidence="12">C4-dicarboxylate transporter/malic acid transport protein</fullName>
    </recommendedName>
</protein>
<evidence type="ECO:0000256" key="1">
    <source>
        <dbReference type="ARBA" id="ARBA00004127"/>
    </source>
</evidence>
<comment type="similarity">
    <text evidence="3">Belongs to the SLAC1 S-type anion channel family.</text>
</comment>
<feature type="transmembrane region" description="Helical" evidence="10">
    <location>
        <begin position="175"/>
        <end position="200"/>
    </location>
</feature>
<dbReference type="Pfam" id="PF03595">
    <property type="entry name" value="SLAC1"/>
    <property type="match status" value="1"/>
</dbReference>
<dbReference type="EMBL" id="HBFP01009454">
    <property type="protein sequence ID" value="CAD8822385.1"/>
    <property type="molecule type" value="Transcribed_RNA"/>
</dbReference>
<keyword evidence="5" id="KW-1003">Cell membrane</keyword>
<gene>
    <name evidence="11" type="ORF">TOLI1172_LOCUS6781</name>
</gene>